<reference evidence="4" key="1">
    <citation type="submission" date="2016-10" db="EMBL/GenBank/DDBJ databases">
        <authorList>
            <person name="Varghese N."/>
            <person name="Submissions S."/>
        </authorList>
    </citation>
    <scope>NUCLEOTIDE SEQUENCE [LARGE SCALE GENOMIC DNA]</scope>
    <source>
        <strain evidence="4">DSM 22427</strain>
    </source>
</reference>
<dbReference type="Gene3D" id="3.10.180.10">
    <property type="entry name" value="2,3-Dihydroxybiphenyl 1,2-Dioxygenase, domain 1"/>
    <property type="match status" value="1"/>
</dbReference>
<evidence type="ECO:0000256" key="1">
    <source>
        <dbReference type="ARBA" id="ARBA00022723"/>
    </source>
</evidence>
<dbReference type="InterPro" id="IPR051785">
    <property type="entry name" value="MMCE/EMCE_epimerase"/>
</dbReference>
<dbReference type="SUPFAM" id="SSF54593">
    <property type="entry name" value="Glyoxalase/Bleomycin resistance protein/Dihydroxybiphenyl dioxygenase"/>
    <property type="match status" value="1"/>
</dbReference>
<dbReference type="AlphaFoldDB" id="A0A1I6S350"/>
<dbReference type="Proteomes" id="UP000199199">
    <property type="component" value="Unassembled WGS sequence"/>
</dbReference>
<dbReference type="GO" id="GO:0046872">
    <property type="term" value="F:metal ion binding"/>
    <property type="evidence" value="ECO:0007669"/>
    <property type="project" value="UniProtKB-KW"/>
</dbReference>
<dbReference type="PANTHER" id="PTHR43048:SF3">
    <property type="entry name" value="METHYLMALONYL-COA EPIMERASE, MITOCHONDRIAL"/>
    <property type="match status" value="1"/>
</dbReference>
<feature type="domain" description="VOC" evidence="2">
    <location>
        <begin position="5"/>
        <end position="141"/>
    </location>
</feature>
<dbReference type="PROSITE" id="PS51819">
    <property type="entry name" value="VOC"/>
    <property type="match status" value="1"/>
</dbReference>
<dbReference type="PANTHER" id="PTHR43048">
    <property type="entry name" value="METHYLMALONYL-COA EPIMERASE"/>
    <property type="match status" value="1"/>
</dbReference>
<organism evidence="3 4">
    <name type="scientific">Halostagnicola kamekurae</name>
    <dbReference type="NCBI Taxonomy" id="619731"/>
    <lineage>
        <taxon>Archaea</taxon>
        <taxon>Methanobacteriati</taxon>
        <taxon>Methanobacteriota</taxon>
        <taxon>Stenosarchaea group</taxon>
        <taxon>Halobacteria</taxon>
        <taxon>Halobacteriales</taxon>
        <taxon>Natrialbaceae</taxon>
        <taxon>Halostagnicola</taxon>
    </lineage>
</organism>
<keyword evidence="3" id="KW-0560">Oxidoreductase</keyword>
<dbReference type="Pfam" id="PF00903">
    <property type="entry name" value="Glyoxalase"/>
    <property type="match status" value="1"/>
</dbReference>
<keyword evidence="4" id="KW-1185">Reference proteome</keyword>
<dbReference type="EMBL" id="FOZS01000002">
    <property type="protein sequence ID" value="SFS71336.1"/>
    <property type="molecule type" value="Genomic_DNA"/>
</dbReference>
<dbReference type="InterPro" id="IPR029068">
    <property type="entry name" value="Glyas_Bleomycin-R_OHBP_Dase"/>
</dbReference>
<evidence type="ECO:0000259" key="2">
    <source>
        <dbReference type="PROSITE" id="PS51819"/>
    </source>
</evidence>
<sequence>MSVLRTHHVGITVRDLETVRSFYERVLGLSVVDTFSVSGTGFEEAVDVPNAAGSFVHLESEGGDVRLELVEYEPEAPASRAESINQPGAAHVSFAVADLEAFADSIPDDAERLSGPRTTASGTTIMFLRDPEGNLIEIVEA</sequence>
<dbReference type="InterPro" id="IPR004360">
    <property type="entry name" value="Glyas_Fos-R_dOase_dom"/>
</dbReference>
<dbReference type="OrthoDB" id="6111at2157"/>
<keyword evidence="3" id="KW-0223">Dioxygenase</keyword>
<dbReference type="InterPro" id="IPR037523">
    <property type="entry name" value="VOC_core"/>
</dbReference>
<dbReference type="GO" id="GO:0046491">
    <property type="term" value="P:L-methylmalonyl-CoA metabolic process"/>
    <property type="evidence" value="ECO:0007669"/>
    <property type="project" value="TreeGrafter"/>
</dbReference>
<dbReference type="GO" id="GO:0004493">
    <property type="term" value="F:methylmalonyl-CoA epimerase activity"/>
    <property type="evidence" value="ECO:0007669"/>
    <property type="project" value="TreeGrafter"/>
</dbReference>
<name>A0A1I6S350_9EURY</name>
<dbReference type="RefSeq" id="WP_092904841.1">
    <property type="nucleotide sequence ID" value="NZ_FOZS01000002.1"/>
</dbReference>
<accession>A0A1I6S350</accession>
<proteinExistence type="predicted"/>
<gene>
    <name evidence="3" type="ORF">SAMN04488556_2395</name>
</gene>
<protein>
    <submittedName>
        <fullName evidence="3">Catechol 2,3-dioxygenase</fullName>
    </submittedName>
</protein>
<evidence type="ECO:0000313" key="4">
    <source>
        <dbReference type="Proteomes" id="UP000199199"/>
    </source>
</evidence>
<dbReference type="GO" id="GO:0051213">
    <property type="term" value="F:dioxygenase activity"/>
    <property type="evidence" value="ECO:0007669"/>
    <property type="project" value="UniProtKB-KW"/>
</dbReference>
<evidence type="ECO:0000313" key="3">
    <source>
        <dbReference type="EMBL" id="SFS71336.1"/>
    </source>
</evidence>
<keyword evidence="1" id="KW-0479">Metal-binding</keyword>